<keyword evidence="4" id="KW-1185">Reference proteome</keyword>
<dbReference type="SUPFAM" id="SSF50969">
    <property type="entry name" value="YVTN repeat-like/Quinoprotein amine dehydrogenase"/>
    <property type="match status" value="1"/>
</dbReference>
<dbReference type="Proteomes" id="UP000507470">
    <property type="component" value="Unassembled WGS sequence"/>
</dbReference>
<name>A0A6J8AK63_MYTCO</name>
<evidence type="ECO:0000256" key="1">
    <source>
        <dbReference type="PROSITE-ProRule" id="PRU00024"/>
    </source>
</evidence>
<gene>
    <name evidence="3" type="ORF">MCOR_8405</name>
</gene>
<feature type="domain" description="B box-type" evidence="2">
    <location>
        <begin position="3"/>
        <end position="53"/>
    </location>
</feature>
<organism evidence="3 4">
    <name type="scientific">Mytilus coruscus</name>
    <name type="common">Sea mussel</name>
    <dbReference type="NCBI Taxonomy" id="42192"/>
    <lineage>
        <taxon>Eukaryota</taxon>
        <taxon>Metazoa</taxon>
        <taxon>Spiralia</taxon>
        <taxon>Lophotrochozoa</taxon>
        <taxon>Mollusca</taxon>
        <taxon>Bivalvia</taxon>
        <taxon>Autobranchia</taxon>
        <taxon>Pteriomorphia</taxon>
        <taxon>Mytilida</taxon>
        <taxon>Mytiloidea</taxon>
        <taxon>Mytilidae</taxon>
        <taxon>Mytilinae</taxon>
        <taxon>Mytilus</taxon>
    </lineage>
</organism>
<evidence type="ECO:0000313" key="4">
    <source>
        <dbReference type="Proteomes" id="UP000507470"/>
    </source>
</evidence>
<dbReference type="InterPro" id="IPR047153">
    <property type="entry name" value="TRIM45/56/19-like"/>
</dbReference>
<dbReference type="InterPro" id="IPR011042">
    <property type="entry name" value="6-blade_b-propeller_TolB-like"/>
</dbReference>
<keyword evidence="1" id="KW-0862">Zinc</keyword>
<protein>
    <recommendedName>
        <fullName evidence="2">B box-type domain-containing protein</fullName>
    </recommendedName>
</protein>
<dbReference type="PANTHER" id="PTHR25462:SF296">
    <property type="entry name" value="MEIOTIC P26, ISOFORM F"/>
    <property type="match status" value="1"/>
</dbReference>
<dbReference type="InterPro" id="IPR000315">
    <property type="entry name" value="Znf_B-box"/>
</dbReference>
<dbReference type="PANTHER" id="PTHR25462">
    <property type="entry name" value="BONUS, ISOFORM C-RELATED"/>
    <property type="match status" value="1"/>
</dbReference>
<dbReference type="GO" id="GO:0008270">
    <property type="term" value="F:zinc ion binding"/>
    <property type="evidence" value="ECO:0007669"/>
    <property type="project" value="UniProtKB-KW"/>
</dbReference>
<dbReference type="OrthoDB" id="6098624at2759"/>
<dbReference type="AlphaFoldDB" id="A0A6J8AK63"/>
<evidence type="ECO:0000259" key="2">
    <source>
        <dbReference type="PROSITE" id="PS50119"/>
    </source>
</evidence>
<reference evidence="3 4" key="1">
    <citation type="submission" date="2020-06" db="EMBL/GenBank/DDBJ databases">
        <authorList>
            <person name="Li R."/>
            <person name="Bekaert M."/>
        </authorList>
    </citation>
    <scope>NUCLEOTIDE SEQUENCE [LARGE SCALE GENOMIC DNA]</scope>
    <source>
        <strain evidence="4">wild</strain>
    </source>
</reference>
<dbReference type="CDD" id="cd19757">
    <property type="entry name" value="Bbox1"/>
    <property type="match status" value="1"/>
</dbReference>
<dbReference type="InterPro" id="IPR011044">
    <property type="entry name" value="Quino_amine_DH_bsu"/>
</dbReference>
<dbReference type="Gene3D" id="3.30.160.60">
    <property type="entry name" value="Classic Zinc Finger"/>
    <property type="match status" value="1"/>
</dbReference>
<sequence>MATNTGICGICSLRQITKTSTHWCLECEEAICDECKEHHTFLKATRSHELISISNFKSLPSFICDIQQTCINHNVKYQQYCTEHAFPICFKCIKDHQKCTVIPLEEVTTNVKTSDQFQDIETRLVDLLENVNRINKDRKDNAASIKESKKRHLVEFQQIRLEINKHLDHLEKQMIKDLEEKEYQCNNSIQKVLSTIKEKETIITQWQFNFQSIKQYASDLQTFIGIREIEEKVNEYEQYLQSLIEDKSFLHLELVCKVDISLQNILNSFANFGAIEIESQTSTIELGRASKMQAQMQVANKAKQIINDMNLILQKKIISEATLVRGCCMSRYGELLFTDHVYKRLLCKISSDGTLKYSMRLDPGDGFDITFVDEKTVAITSIVYTSVAEQRFRFKEGVTIINLKNGRKTQFIELPGRTYGITCYHDSLFVCVKGCGIFKVDTVDYTSSHVIKCDLPWLSYVSVFNDKIYYTNDNEHSVLCCDHNGSLIWTFKNDSVLRLPRGIVVDNDGTVFVTGELSSNVVIISKDGKHHKEILTKQDGIIAPFAICLNNVKRELLIANSEKIFFLFNIT</sequence>
<dbReference type="SUPFAM" id="SSF57845">
    <property type="entry name" value="B-box zinc-binding domain"/>
    <property type="match status" value="1"/>
</dbReference>
<keyword evidence="1" id="KW-0863">Zinc-finger</keyword>
<dbReference type="PROSITE" id="PS50119">
    <property type="entry name" value="ZF_BBOX"/>
    <property type="match status" value="1"/>
</dbReference>
<accession>A0A6J8AK63</accession>
<evidence type="ECO:0000313" key="3">
    <source>
        <dbReference type="EMBL" id="CAC5369090.1"/>
    </source>
</evidence>
<dbReference type="EMBL" id="CACVKT020001555">
    <property type="protein sequence ID" value="CAC5369090.1"/>
    <property type="molecule type" value="Genomic_DNA"/>
</dbReference>
<keyword evidence="1" id="KW-0479">Metal-binding</keyword>
<proteinExistence type="predicted"/>
<dbReference type="Gene3D" id="2.120.10.30">
    <property type="entry name" value="TolB, C-terminal domain"/>
    <property type="match status" value="1"/>
</dbReference>